<name>A0A412IV52_9FIRM</name>
<dbReference type="AlphaFoldDB" id="A0A412IV52"/>
<comment type="caution">
    <text evidence="1">The sequence shown here is derived from an EMBL/GenBank/DDBJ whole genome shotgun (WGS) entry which is preliminary data.</text>
</comment>
<organism evidence="1 2">
    <name type="scientific">Holdemanella biformis</name>
    <dbReference type="NCBI Taxonomy" id="1735"/>
    <lineage>
        <taxon>Bacteria</taxon>
        <taxon>Bacillati</taxon>
        <taxon>Bacillota</taxon>
        <taxon>Erysipelotrichia</taxon>
        <taxon>Erysipelotrichales</taxon>
        <taxon>Erysipelotrichaceae</taxon>
        <taxon>Holdemanella</taxon>
    </lineage>
</organism>
<evidence type="ECO:0000313" key="2">
    <source>
        <dbReference type="Proteomes" id="UP000285274"/>
    </source>
</evidence>
<protein>
    <recommendedName>
        <fullName evidence="3">Bacterial Pleckstrin homology domain-containing protein</fullName>
    </recommendedName>
</protein>
<dbReference type="Proteomes" id="UP000285274">
    <property type="component" value="Unassembled WGS sequence"/>
</dbReference>
<dbReference type="EMBL" id="QRVM01000084">
    <property type="protein sequence ID" value="RGS44005.1"/>
    <property type="molecule type" value="Genomic_DNA"/>
</dbReference>
<accession>A0A412IV52</accession>
<proteinExistence type="predicted"/>
<evidence type="ECO:0000313" key="1">
    <source>
        <dbReference type="EMBL" id="RGS44005.1"/>
    </source>
</evidence>
<evidence type="ECO:0008006" key="3">
    <source>
        <dbReference type="Google" id="ProtNLM"/>
    </source>
</evidence>
<gene>
    <name evidence="1" type="ORF">DWX92_11565</name>
</gene>
<reference evidence="1 2" key="1">
    <citation type="submission" date="2018-08" db="EMBL/GenBank/DDBJ databases">
        <title>A genome reference for cultivated species of the human gut microbiota.</title>
        <authorList>
            <person name="Zou Y."/>
            <person name="Xue W."/>
            <person name="Luo G."/>
        </authorList>
    </citation>
    <scope>NUCLEOTIDE SEQUENCE [LARGE SCALE GENOMIC DNA]</scope>
    <source>
        <strain evidence="1 2">AF22-10AC</strain>
    </source>
</reference>
<sequence length="122" mass="14020">MYKFDCVEINDDLDLFQIKQGTLGTFKINDIKNIKIAYEQADFKGKTKPFLHQYIGGASFFTAMEPKIYVGIKIITKTDEILAIYISNTPVLFNSSLYLNDEKIAKKVLKKFNTIIEQKKVV</sequence>